<dbReference type="RefSeq" id="WP_220211497.1">
    <property type="nucleotide sequence ID" value="NZ_BNJK01000003.1"/>
</dbReference>
<accession>A0A8J3N779</accession>
<reference evidence="1" key="1">
    <citation type="submission" date="2020-10" db="EMBL/GenBank/DDBJ databases">
        <title>Taxonomic study of unclassified bacteria belonging to the class Ktedonobacteria.</title>
        <authorList>
            <person name="Yabe S."/>
            <person name="Wang C.M."/>
            <person name="Zheng Y."/>
            <person name="Sakai Y."/>
            <person name="Cavaletti L."/>
            <person name="Monciardini P."/>
            <person name="Donadio S."/>
        </authorList>
    </citation>
    <scope>NUCLEOTIDE SEQUENCE</scope>
    <source>
        <strain evidence="1">ID150040</strain>
    </source>
</reference>
<comment type="caution">
    <text evidence="1">The sequence shown here is derived from an EMBL/GenBank/DDBJ whole genome shotgun (WGS) entry which is preliminary data.</text>
</comment>
<dbReference type="Proteomes" id="UP000597444">
    <property type="component" value="Unassembled WGS sequence"/>
</dbReference>
<proteinExistence type="predicted"/>
<name>A0A8J3N779_9CHLR</name>
<dbReference type="AlphaFoldDB" id="A0A8J3N779"/>
<keyword evidence="2" id="KW-1185">Reference proteome</keyword>
<gene>
    <name evidence="1" type="ORF">KSF_109770</name>
</gene>
<dbReference type="EMBL" id="BNJK01000003">
    <property type="protein sequence ID" value="GHP00930.1"/>
    <property type="molecule type" value="Genomic_DNA"/>
</dbReference>
<sequence>MSQTREITSFRFEGLARALSAVSHLGDSAGGTTSVFRREKVYSKGWGVIEVPIISGNAFRGQLRDTGMRYMLRELGDPVLSPAAFHFLTSGGALSKEAGRGLDIGQARRLRELIPLVGVFGGACGRQILEGKLQVGKWYPVCQELVDFLPSHYSKLPEAETSIYDMTDVHSFTRTDDAKGERWQKYLSQEQRGSLEVPKVKRAKDGTEIAEKPGTAQQMRYSQEVLIAGTTFYCWISLQDVTPLEFEAFASALVEWSKTPFIGGQSRHGCGEVELQFENWMSISPHTHVNAQDVGMPLGQTYNEHLREQKKAILEVLQEIS</sequence>
<evidence type="ECO:0000313" key="1">
    <source>
        <dbReference type="EMBL" id="GHP00930.1"/>
    </source>
</evidence>
<protein>
    <submittedName>
        <fullName evidence="1">Uncharacterized protein</fullName>
    </submittedName>
</protein>
<organism evidence="1 2">
    <name type="scientific">Reticulibacter mediterranei</name>
    <dbReference type="NCBI Taxonomy" id="2778369"/>
    <lineage>
        <taxon>Bacteria</taxon>
        <taxon>Bacillati</taxon>
        <taxon>Chloroflexota</taxon>
        <taxon>Ktedonobacteria</taxon>
        <taxon>Ktedonobacterales</taxon>
        <taxon>Reticulibacteraceae</taxon>
        <taxon>Reticulibacter</taxon>
    </lineage>
</organism>
<evidence type="ECO:0000313" key="2">
    <source>
        <dbReference type="Proteomes" id="UP000597444"/>
    </source>
</evidence>